<dbReference type="Pfam" id="PF05225">
    <property type="entry name" value="HTH_psq"/>
    <property type="match status" value="1"/>
</dbReference>
<feature type="domain" description="HTH psq-type" evidence="1">
    <location>
        <begin position="3"/>
        <end position="26"/>
    </location>
</feature>
<dbReference type="OrthoDB" id="5877923at2759"/>
<protein>
    <recommendedName>
        <fullName evidence="1">HTH psq-type domain-containing protein</fullName>
    </recommendedName>
</protein>
<evidence type="ECO:0000259" key="1">
    <source>
        <dbReference type="Pfam" id="PF05225"/>
    </source>
</evidence>
<reference evidence="2 3" key="1">
    <citation type="submission" date="2018-11" db="EMBL/GenBank/DDBJ databases">
        <authorList>
            <consortium name="Pathogen Informatics"/>
        </authorList>
    </citation>
    <scope>NUCLEOTIDE SEQUENCE [LARGE SCALE GENOMIC DNA]</scope>
</reference>
<evidence type="ECO:0000313" key="2">
    <source>
        <dbReference type="EMBL" id="VDK52810.1"/>
    </source>
</evidence>
<gene>
    <name evidence="2" type="ORF">CGOC_LOCUS2489</name>
</gene>
<dbReference type="InterPro" id="IPR007889">
    <property type="entry name" value="HTH_Psq"/>
</dbReference>
<evidence type="ECO:0000313" key="3">
    <source>
        <dbReference type="Proteomes" id="UP000271889"/>
    </source>
</evidence>
<sequence>MFGNMTVTEAARYYKIPRTTIQKHVSKAREQHLLKEHYIRQMAAARRHHEQLGERECRLIDSPLCYIPNNQDSYPSVSRANGFSVHWRQQPVSIDTSSTSFDEVQCSPEDEMMIAEQCEVSLFVTAADVFILVDILPSGSP</sequence>
<dbReference type="Gene3D" id="1.10.10.60">
    <property type="entry name" value="Homeodomain-like"/>
    <property type="match status" value="1"/>
</dbReference>
<dbReference type="EMBL" id="UYRV01005606">
    <property type="protein sequence ID" value="VDK52810.1"/>
    <property type="molecule type" value="Genomic_DNA"/>
</dbReference>
<keyword evidence="3" id="KW-1185">Reference proteome</keyword>
<proteinExistence type="predicted"/>
<name>A0A3P6RDA4_CYLGO</name>
<dbReference type="AlphaFoldDB" id="A0A3P6RDA4"/>
<dbReference type="GO" id="GO:0003677">
    <property type="term" value="F:DNA binding"/>
    <property type="evidence" value="ECO:0007669"/>
    <property type="project" value="InterPro"/>
</dbReference>
<organism evidence="2 3">
    <name type="scientific">Cylicostephanus goldi</name>
    <name type="common">Nematode worm</name>
    <dbReference type="NCBI Taxonomy" id="71465"/>
    <lineage>
        <taxon>Eukaryota</taxon>
        <taxon>Metazoa</taxon>
        <taxon>Ecdysozoa</taxon>
        <taxon>Nematoda</taxon>
        <taxon>Chromadorea</taxon>
        <taxon>Rhabditida</taxon>
        <taxon>Rhabditina</taxon>
        <taxon>Rhabditomorpha</taxon>
        <taxon>Strongyloidea</taxon>
        <taxon>Strongylidae</taxon>
        <taxon>Cylicostephanus</taxon>
    </lineage>
</organism>
<accession>A0A3P6RDA4</accession>
<dbReference type="Proteomes" id="UP000271889">
    <property type="component" value="Unassembled WGS sequence"/>
</dbReference>